<evidence type="ECO:0000313" key="2">
    <source>
        <dbReference type="EMBL" id="CUS45449.1"/>
    </source>
</evidence>
<dbReference type="Gene3D" id="3.50.30.30">
    <property type="match status" value="1"/>
</dbReference>
<dbReference type="PANTHER" id="PTHR12147:SF26">
    <property type="entry name" value="PEPTIDASE M28 DOMAIN-CONTAINING PROTEIN"/>
    <property type="match status" value="1"/>
</dbReference>
<accession>A0A160TP97</accession>
<sequence length="508" mass="54304">MKLSTARIMAFPAALLLAGQTAAAPEPGPDAETRAWWTMTEALSNDAMEGRDTGSAGYDRAAQLVADTFKAAGLKPLGDKGSWFQPVAMNEIAIERADLGVGDRQLVFLQDITVDPSNAMPVKIEAPLAYRGYCGAAALGDVRGKIVICHGVNRPGLPGAAERIAAVKAAGGIGLATIADPGFAIEPPRWPFAYARSVALANAAPDTDNFLRLRLKADALKKAIGNHGPDAGDLIAKGSAGEPLPAFDIPESFHATFTVKRRQITSSNVIGLLPGSDPASTGQAIVLSAHLDGYGFGTPVNGDGLYNGTLDDAAYVALLIRVAEQRQGKGYRRPVIFAAFAGEEKGLLGSTWFVAHPTLPKASIAANINLDQLRPIFPLDLLTVHALDDTSLGDDVRAVASGMNIAVQHDPEPARNLLRRSDQWPFLQAGIPATAFVFGYRPGTESERIYRQWYRTGYHTPMDDPHQRIDWKAAADFNRFFKTLVERVADQEAAPAWKAGSSLRPANH</sequence>
<gene>
    <name evidence="2" type="ORF">MGWOODY_Smn1715</name>
</gene>
<dbReference type="EMBL" id="CZQE01000260">
    <property type="protein sequence ID" value="CUS45449.1"/>
    <property type="molecule type" value="Genomic_DNA"/>
</dbReference>
<dbReference type="SUPFAM" id="SSF53187">
    <property type="entry name" value="Zn-dependent exopeptidases"/>
    <property type="match status" value="1"/>
</dbReference>
<protein>
    <submittedName>
        <fullName evidence="2">Peptidase M28</fullName>
    </submittedName>
</protein>
<dbReference type="PANTHER" id="PTHR12147">
    <property type="entry name" value="METALLOPEPTIDASE M28 FAMILY MEMBER"/>
    <property type="match status" value="1"/>
</dbReference>
<dbReference type="GO" id="GO:0006508">
    <property type="term" value="P:proteolysis"/>
    <property type="evidence" value="ECO:0007669"/>
    <property type="project" value="InterPro"/>
</dbReference>
<dbReference type="GO" id="GO:0008235">
    <property type="term" value="F:metalloexopeptidase activity"/>
    <property type="evidence" value="ECO:0007669"/>
    <property type="project" value="InterPro"/>
</dbReference>
<evidence type="ECO:0000259" key="1">
    <source>
        <dbReference type="Pfam" id="PF04389"/>
    </source>
</evidence>
<reference evidence="2" key="1">
    <citation type="submission" date="2015-10" db="EMBL/GenBank/DDBJ databases">
        <authorList>
            <person name="Gilbert D.G."/>
        </authorList>
    </citation>
    <scope>NUCLEOTIDE SEQUENCE</scope>
</reference>
<proteinExistence type="predicted"/>
<dbReference type="AlphaFoldDB" id="A0A160TP97"/>
<organism evidence="2">
    <name type="scientific">hydrothermal vent metagenome</name>
    <dbReference type="NCBI Taxonomy" id="652676"/>
    <lineage>
        <taxon>unclassified sequences</taxon>
        <taxon>metagenomes</taxon>
        <taxon>ecological metagenomes</taxon>
    </lineage>
</organism>
<dbReference type="Pfam" id="PF04389">
    <property type="entry name" value="Peptidase_M28"/>
    <property type="match status" value="1"/>
</dbReference>
<name>A0A160TP97_9ZZZZ</name>
<feature type="domain" description="Peptidase M28" evidence="1">
    <location>
        <begin position="268"/>
        <end position="481"/>
    </location>
</feature>
<dbReference type="InterPro" id="IPR007484">
    <property type="entry name" value="Peptidase_M28"/>
</dbReference>
<dbReference type="Gene3D" id="3.40.630.10">
    <property type="entry name" value="Zn peptidases"/>
    <property type="match status" value="1"/>
</dbReference>
<dbReference type="InterPro" id="IPR045175">
    <property type="entry name" value="M28_fam"/>
</dbReference>